<evidence type="ECO:0000313" key="1">
    <source>
        <dbReference type="EMBL" id="GIQ66061.1"/>
    </source>
</evidence>
<gene>
    <name evidence="1" type="ORF">PACILC2_46290</name>
</gene>
<sequence>MERTVRTIRIRHENIGEELTDAEAMAALAGETFPIRERVPEAAGEAFDWLSWYAAWRAARGLTAGDAGPTHLKLEAADGFEAIVPWEQLSGAAVVFAMDGGPLAKNGPLRFYVPNGTSKCLNVKQVIGISIERDRNFRGEASYGFKTTFQPEELRKGV</sequence>
<keyword evidence="2" id="KW-1185">Reference proteome</keyword>
<protein>
    <recommendedName>
        <fullName evidence="3">Oxidoreductase molybdopterin-binding domain-containing protein</fullName>
    </recommendedName>
</protein>
<evidence type="ECO:0008006" key="3">
    <source>
        <dbReference type="Google" id="ProtNLM"/>
    </source>
</evidence>
<organism evidence="1 2">
    <name type="scientific">Paenibacillus cisolokensis</name>
    <dbReference type="NCBI Taxonomy" id="1658519"/>
    <lineage>
        <taxon>Bacteria</taxon>
        <taxon>Bacillati</taxon>
        <taxon>Bacillota</taxon>
        <taxon>Bacilli</taxon>
        <taxon>Bacillales</taxon>
        <taxon>Paenibacillaceae</taxon>
        <taxon>Paenibacillus</taxon>
    </lineage>
</organism>
<dbReference type="EMBL" id="BOVJ01000164">
    <property type="protein sequence ID" value="GIQ66061.1"/>
    <property type="molecule type" value="Genomic_DNA"/>
</dbReference>
<reference evidence="1 2" key="1">
    <citation type="submission" date="2021-04" db="EMBL/GenBank/DDBJ databases">
        <title>Draft genome sequence of Paenibacillus cisolokensis, LC2-13A.</title>
        <authorList>
            <person name="Uke A."/>
            <person name="Chhe C."/>
            <person name="Baramee S."/>
            <person name="Kosugi A."/>
        </authorList>
    </citation>
    <scope>NUCLEOTIDE SEQUENCE [LARGE SCALE GENOMIC DNA]</scope>
    <source>
        <strain evidence="1 2">LC2-13A</strain>
    </source>
</reference>
<dbReference type="RefSeq" id="WP_213530606.1">
    <property type="nucleotide sequence ID" value="NZ_BOVJ01000164.1"/>
</dbReference>
<name>A0ABQ4NDX3_9BACL</name>
<accession>A0ABQ4NDX3</accession>
<evidence type="ECO:0000313" key="2">
    <source>
        <dbReference type="Proteomes" id="UP000680304"/>
    </source>
</evidence>
<comment type="caution">
    <text evidence="1">The sequence shown here is derived from an EMBL/GenBank/DDBJ whole genome shotgun (WGS) entry which is preliminary data.</text>
</comment>
<dbReference type="Proteomes" id="UP000680304">
    <property type="component" value="Unassembled WGS sequence"/>
</dbReference>
<proteinExistence type="predicted"/>